<dbReference type="Proteomes" id="UP000253919">
    <property type="component" value="Unassembled WGS sequence"/>
</dbReference>
<feature type="transmembrane region" description="Helical" evidence="1">
    <location>
        <begin position="64"/>
        <end position="81"/>
    </location>
</feature>
<reference evidence="2 3" key="1">
    <citation type="submission" date="2018-04" db="EMBL/GenBank/DDBJ databases">
        <title>Adhaeribacter sp. HMF7616 genome sequencing and assembly.</title>
        <authorList>
            <person name="Kang H."/>
            <person name="Kang J."/>
            <person name="Cha I."/>
            <person name="Kim H."/>
            <person name="Joh K."/>
        </authorList>
    </citation>
    <scope>NUCLEOTIDE SEQUENCE [LARGE SCALE GENOMIC DNA]</scope>
    <source>
        <strain evidence="2 3">HMF7616</strain>
    </source>
</reference>
<dbReference type="AlphaFoldDB" id="A0A369QCS4"/>
<keyword evidence="3" id="KW-1185">Reference proteome</keyword>
<sequence length="117" mass="13266">MKYFSLYLMALLYVGAGILHFVRPGMYVGIMPSWLPAPKFLVLASGACEIIFGILLLPAATRPVAAWLIIALLIAVFPANVQMALQFTEQHRTGWWLTWLRLPLQGVLIWWAYTFTK</sequence>
<name>A0A369QCS4_9BACT</name>
<feature type="transmembrane region" description="Helical" evidence="1">
    <location>
        <begin position="40"/>
        <end position="58"/>
    </location>
</feature>
<dbReference type="PANTHER" id="PTHR36974:SF1">
    <property type="entry name" value="DOXX FAMILY MEMBRANE PROTEIN"/>
    <property type="match status" value="1"/>
</dbReference>
<dbReference type="PANTHER" id="PTHR36974">
    <property type="entry name" value="MEMBRANE PROTEIN-RELATED"/>
    <property type="match status" value="1"/>
</dbReference>
<organism evidence="2 3">
    <name type="scientific">Adhaeribacter pallidiroseus</name>
    <dbReference type="NCBI Taxonomy" id="2072847"/>
    <lineage>
        <taxon>Bacteria</taxon>
        <taxon>Pseudomonadati</taxon>
        <taxon>Bacteroidota</taxon>
        <taxon>Cytophagia</taxon>
        <taxon>Cytophagales</taxon>
        <taxon>Hymenobacteraceae</taxon>
        <taxon>Adhaeribacter</taxon>
    </lineage>
</organism>
<dbReference type="RefSeq" id="WP_115371623.1">
    <property type="nucleotide sequence ID" value="NZ_QASA01000001.1"/>
</dbReference>
<keyword evidence="1" id="KW-0812">Transmembrane</keyword>
<feature type="transmembrane region" description="Helical" evidence="1">
    <location>
        <begin position="6"/>
        <end position="28"/>
    </location>
</feature>
<dbReference type="OrthoDB" id="327939at2"/>
<comment type="caution">
    <text evidence="2">The sequence shown here is derived from an EMBL/GenBank/DDBJ whole genome shotgun (WGS) entry which is preliminary data.</text>
</comment>
<keyword evidence="1" id="KW-1133">Transmembrane helix</keyword>
<proteinExistence type="predicted"/>
<dbReference type="EMBL" id="QASA01000001">
    <property type="protein sequence ID" value="RDC62140.1"/>
    <property type="molecule type" value="Genomic_DNA"/>
</dbReference>
<evidence type="ECO:0000256" key="1">
    <source>
        <dbReference type="SAM" id="Phobius"/>
    </source>
</evidence>
<evidence type="ECO:0008006" key="4">
    <source>
        <dbReference type="Google" id="ProtNLM"/>
    </source>
</evidence>
<keyword evidence="1" id="KW-0472">Membrane</keyword>
<accession>A0A369QCS4</accession>
<evidence type="ECO:0000313" key="3">
    <source>
        <dbReference type="Proteomes" id="UP000253919"/>
    </source>
</evidence>
<evidence type="ECO:0000313" key="2">
    <source>
        <dbReference type="EMBL" id="RDC62140.1"/>
    </source>
</evidence>
<gene>
    <name evidence="2" type="ORF">AHMF7616_00731</name>
</gene>
<protein>
    <recommendedName>
        <fullName evidence="4">DoxX family protein</fullName>
    </recommendedName>
</protein>
<feature type="transmembrane region" description="Helical" evidence="1">
    <location>
        <begin position="93"/>
        <end position="113"/>
    </location>
</feature>